<gene>
    <name evidence="3" type="ORF">LCGC14_0014570</name>
</gene>
<name>A0A0F9WHG9_9ZZZZ</name>
<reference evidence="3" key="1">
    <citation type="journal article" date="2015" name="Nature">
        <title>Complex archaea that bridge the gap between prokaryotes and eukaryotes.</title>
        <authorList>
            <person name="Spang A."/>
            <person name="Saw J.H."/>
            <person name="Jorgensen S.L."/>
            <person name="Zaremba-Niedzwiedzka K."/>
            <person name="Martijn J."/>
            <person name="Lind A.E."/>
            <person name="van Eijk R."/>
            <person name="Schleper C."/>
            <person name="Guy L."/>
            <person name="Ettema T.J."/>
        </authorList>
    </citation>
    <scope>NUCLEOTIDE SEQUENCE</scope>
</reference>
<feature type="compositionally biased region" description="Acidic residues" evidence="1">
    <location>
        <begin position="228"/>
        <end position="246"/>
    </location>
</feature>
<organism evidence="3">
    <name type="scientific">marine sediment metagenome</name>
    <dbReference type="NCBI Taxonomy" id="412755"/>
    <lineage>
        <taxon>unclassified sequences</taxon>
        <taxon>metagenomes</taxon>
        <taxon>ecological metagenomes</taxon>
    </lineage>
</organism>
<feature type="compositionally biased region" description="Gly residues" evidence="1">
    <location>
        <begin position="44"/>
        <end position="66"/>
    </location>
</feature>
<keyword evidence="2" id="KW-1133">Transmembrane helix</keyword>
<feature type="region of interest" description="Disordered" evidence="1">
    <location>
        <begin position="44"/>
        <end position="86"/>
    </location>
</feature>
<keyword evidence="2" id="KW-0812">Transmembrane</keyword>
<feature type="transmembrane region" description="Helical" evidence="2">
    <location>
        <begin position="12"/>
        <end position="33"/>
    </location>
</feature>
<keyword evidence="2" id="KW-0472">Membrane</keyword>
<feature type="region of interest" description="Disordered" evidence="1">
    <location>
        <begin position="228"/>
        <end position="287"/>
    </location>
</feature>
<evidence type="ECO:0000256" key="1">
    <source>
        <dbReference type="SAM" id="MobiDB-lite"/>
    </source>
</evidence>
<feature type="region of interest" description="Disordered" evidence="1">
    <location>
        <begin position="194"/>
        <end position="213"/>
    </location>
</feature>
<accession>A0A0F9WHG9</accession>
<comment type="caution">
    <text evidence="3">The sequence shown here is derived from an EMBL/GenBank/DDBJ whole genome shotgun (WGS) entry which is preliminary data.</text>
</comment>
<dbReference type="EMBL" id="LAZR01000002">
    <property type="protein sequence ID" value="KKO11953.1"/>
    <property type="molecule type" value="Genomic_DNA"/>
</dbReference>
<dbReference type="AlphaFoldDB" id="A0A0F9WHG9"/>
<proteinExistence type="predicted"/>
<evidence type="ECO:0000313" key="3">
    <source>
        <dbReference type="EMBL" id="KKO11953.1"/>
    </source>
</evidence>
<sequence length="287" mass="30826">MPRAILALRSYPLAILMALVIFVCSFLIATSSIGTIGGGGDDQGSGMGGTGRTGGINGDSGLGGTGAPSPFLGSDETEDSSDRGDISADSLIMPFLQQQDIETARIPEDMRPLIELQRNAPRSPEFLDSTPALDILDEDTQTLPPHARRLLDMADADNATIVEPTLEIRVQIPEGTGTDNIERFRMELAAPAESALPAAEPEPGTDTGVDHGNADRPLVLEQLQSEEIADTATDSDIDEARQEDDFDSGRPLIPERIQRPELPPFQRMRPAVDRASIVPPRPRPMQI</sequence>
<evidence type="ECO:0000256" key="2">
    <source>
        <dbReference type="SAM" id="Phobius"/>
    </source>
</evidence>
<protein>
    <submittedName>
        <fullName evidence="3">Uncharacterized protein</fullName>
    </submittedName>
</protein>